<evidence type="ECO:0000313" key="2">
    <source>
        <dbReference type="EMBL" id="PLT77135.1"/>
    </source>
</evidence>
<organism evidence="1 3">
    <name type="scientific">Mediterraneibacter gnavus</name>
    <name type="common">Ruminococcus gnavus</name>
    <dbReference type="NCBI Taxonomy" id="33038"/>
    <lineage>
        <taxon>Bacteria</taxon>
        <taxon>Bacillati</taxon>
        <taxon>Bacillota</taxon>
        <taxon>Clostridia</taxon>
        <taxon>Lachnospirales</taxon>
        <taxon>Lachnospiraceae</taxon>
        <taxon>Mediterraneibacter</taxon>
    </lineage>
</organism>
<dbReference type="AlphaFoldDB" id="A0A2N5NKC2"/>
<dbReference type="EMBL" id="NIHM01000005">
    <property type="protein sequence ID" value="PLT56593.1"/>
    <property type="molecule type" value="Genomic_DNA"/>
</dbReference>
<dbReference type="Pfam" id="PF08282">
    <property type="entry name" value="Hydrolase_3"/>
    <property type="match status" value="1"/>
</dbReference>
<dbReference type="CDD" id="cd07516">
    <property type="entry name" value="HAD_Pase"/>
    <property type="match status" value="1"/>
</dbReference>
<dbReference type="SFLD" id="SFLDS00003">
    <property type="entry name" value="Haloacid_Dehalogenase"/>
    <property type="match status" value="1"/>
</dbReference>
<dbReference type="InterPro" id="IPR023214">
    <property type="entry name" value="HAD_sf"/>
</dbReference>
<dbReference type="GO" id="GO:0005829">
    <property type="term" value="C:cytosol"/>
    <property type="evidence" value="ECO:0007669"/>
    <property type="project" value="TreeGrafter"/>
</dbReference>
<dbReference type="GO" id="GO:0000287">
    <property type="term" value="F:magnesium ion binding"/>
    <property type="evidence" value="ECO:0007669"/>
    <property type="project" value="TreeGrafter"/>
</dbReference>
<dbReference type="SFLD" id="SFLDG01144">
    <property type="entry name" value="C2.B.4:_PGP_Like"/>
    <property type="match status" value="1"/>
</dbReference>
<dbReference type="PANTHER" id="PTHR10000">
    <property type="entry name" value="PHOSPHOSERINE PHOSPHATASE"/>
    <property type="match status" value="1"/>
</dbReference>
<dbReference type="InterPro" id="IPR036412">
    <property type="entry name" value="HAD-like_sf"/>
</dbReference>
<evidence type="ECO:0000313" key="1">
    <source>
        <dbReference type="EMBL" id="PLT56593.1"/>
    </source>
</evidence>
<gene>
    <name evidence="1" type="ORF">CDL18_05310</name>
    <name evidence="2" type="ORF">CDL23_02935</name>
</gene>
<dbReference type="EMBL" id="NIHT01000003">
    <property type="protein sequence ID" value="PLT77135.1"/>
    <property type="molecule type" value="Genomic_DNA"/>
</dbReference>
<dbReference type="Proteomes" id="UP000234849">
    <property type="component" value="Unassembled WGS sequence"/>
</dbReference>
<dbReference type="SUPFAM" id="SSF56784">
    <property type="entry name" value="HAD-like"/>
    <property type="match status" value="1"/>
</dbReference>
<dbReference type="Proteomes" id="UP000235093">
    <property type="component" value="Unassembled WGS sequence"/>
</dbReference>
<dbReference type="GO" id="GO:0016791">
    <property type="term" value="F:phosphatase activity"/>
    <property type="evidence" value="ECO:0007669"/>
    <property type="project" value="TreeGrafter"/>
</dbReference>
<dbReference type="InterPro" id="IPR006379">
    <property type="entry name" value="HAD-SF_hydro_IIB"/>
</dbReference>
<name>A0A2N5NKC2_MEDGN</name>
<evidence type="ECO:0000313" key="4">
    <source>
        <dbReference type="Proteomes" id="UP000235093"/>
    </source>
</evidence>
<reference evidence="3 4" key="1">
    <citation type="journal article" date="2017" name="Genome Med.">
        <title>A novel Ruminococcus gnavus clade enriched in inflammatory bowel disease patients.</title>
        <authorList>
            <person name="Hall A.B."/>
            <person name="Yassour M."/>
            <person name="Sauk J."/>
            <person name="Garner A."/>
            <person name="Jiang X."/>
            <person name="Arthur T."/>
            <person name="Lagoudas G.K."/>
            <person name="Vatanen T."/>
            <person name="Fornelos N."/>
            <person name="Wilson R."/>
            <person name="Bertha M."/>
            <person name="Cohen M."/>
            <person name="Garber J."/>
            <person name="Khalili H."/>
            <person name="Gevers D."/>
            <person name="Ananthakrishnan A.N."/>
            <person name="Kugathasan S."/>
            <person name="Lander E.S."/>
            <person name="Blainey P."/>
            <person name="Vlamakis H."/>
            <person name="Xavier R.J."/>
            <person name="Huttenhower C."/>
        </authorList>
    </citation>
    <scope>NUCLEOTIDE SEQUENCE [LARGE SCALE GENOMIC DNA]</scope>
    <source>
        <strain evidence="1 3">RJX1118</strain>
        <strain evidence="2 4">RJX1125</strain>
    </source>
</reference>
<dbReference type="NCBIfam" id="TIGR00099">
    <property type="entry name" value="Cof-subfamily"/>
    <property type="match status" value="1"/>
</dbReference>
<sequence length="275" mass="30764">MKKIKMIGLDLDGTLLNSKKEVTDHTKSVLEEAIAQGIIVLVATGRPLTGIPGQVRAIQGMQYALTTNGARIYDLIHEKTILSHPVPYEKGKKALEITEKYDTLQEAYFDREVYAQENQLQEIWRYHKNPHMWEYVRSTRTVVPSIVKWYGEAKRDADKLQLMFADMQDIERARKELEEIPGLVLTGSLGNNIEINAQGIDKGIGMLELGHRLGIDRDEIMACGDGDNDLEMLKAVGFGVAMGNAEESVKAVADYVTDTNEEEGVAKAVEKFALR</sequence>
<dbReference type="PANTHER" id="PTHR10000:SF8">
    <property type="entry name" value="HAD SUPERFAMILY HYDROLASE-LIKE, TYPE 3"/>
    <property type="match status" value="1"/>
</dbReference>
<evidence type="ECO:0000313" key="3">
    <source>
        <dbReference type="Proteomes" id="UP000234849"/>
    </source>
</evidence>
<accession>A0A2N5NKC2</accession>
<dbReference type="SFLD" id="SFLDG01140">
    <property type="entry name" value="C2.B:_Phosphomannomutase_and_P"/>
    <property type="match status" value="1"/>
</dbReference>
<dbReference type="PROSITE" id="PS01229">
    <property type="entry name" value="COF_2"/>
    <property type="match status" value="1"/>
</dbReference>
<dbReference type="InterPro" id="IPR000150">
    <property type="entry name" value="Cof"/>
</dbReference>
<comment type="caution">
    <text evidence="1">The sequence shown here is derived from an EMBL/GenBank/DDBJ whole genome shotgun (WGS) entry which is preliminary data.</text>
</comment>
<proteinExistence type="predicted"/>
<dbReference type="Gene3D" id="3.30.1240.10">
    <property type="match status" value="1"/>
</dbReference>
<protein>
    <submittedName>
        <fullName evidence="1">Haloacid dehalogenase</fullName>
    </submittedName>
</protein>
<dbReference type="RefSeq" id="WP_101878488.1">
    <property type="nucleotide sequence ID" value="NZ_CP176629.1"/>
</dbReference>
<dbReference type="Gene3D" id="3.40.50.1000">
    <property type="entry name" value="HAD superfamily/HAD-like"/>
    <property type="match status" value="1"/>
</dbReference>
<dbReference type="NCBIfam" id="TIGR01484">
    <property type="entry name" value="HAD-SF-IIB"/>
    <property type="match status" value="1"/>
</dbReference>